<evidence type="ECO:0000256" key="10">
    <source>
        <dbReference type="ARBA" id="ARBA00023242"/>
    </source>
</evidence>
<dbReference type="GO" id="GO:0046872">
    <property type="term" value="F:metal ion binding"/>
    <property type="evidence" value="ECO:0007669"/>
    <property type="project" value="UniProtKB-KW"/>
</dbReference>
<keyword evidence="5" id="KW-0479">Metal-binding</keyword>
<evidence type="ECO:0000256" key="4">
    <source>
        <dbReference type="ARBA" id="ARBA00022722"/>
    </source>
</evidence>
<evidence type="ECO:0000259" key="11">
    <source>
        <dbReference type="Pfam" id="PF03372"/>
    </source>
</evidence>
<evidence type="ECO:0000256" key="7">
    <source>
        <dbReference type="ARBA" id="ARBA00022801"/>
    </source>
</evidence>
<dbReference type="GO" id="GO:0005737">
    <property type="term" value="C:cytoplasm"/>
    <property type="evidence" value="ECO:0007669"/>
    <property type="project" value="TreeGrafter"/>
</dbReference>
<accession>F8NY60</accession>
<keyword evidence="9" id="KW-0234">DNA repair</keyword>
<dbReference type="InterPro" id="IPR036691">
    <property type="entry name" value="Endo/exonu/phosph_ase_sf"/>
</dbReference>
<dbReference type="Gene3D" id="3.60.10.10">
    <property type="entry name" value="Endonuclease/exonuclease/phosphatase"/>
    <property type="match status" value="1"/>
</dbReference>
<dbReference type="OrthoDB" id="9975959at2759"/>
<dbReference type="EMBL" id="GL945434">
    <property type="protein sequence ID" value="EGO24822.1"/>
    <property type="molecule type" value="Genomic_DNA"/>
</dbReference>
<comment type="subcellular location">
    <subcellularLocation>
        <location evidence="3">Nucleus</location>
        <location evidence="3">PML body</location>
    </subcellularLocation>
</comment>
<dbReference type="InterPro" id="IPR051547">
    <property type="entry name" value="TDP2-like"/>
</dbReference>
<reference evidence="12" key="1">
    <citation type="submission" date="2011-04" db="EMBL/GenBank/DDBJ databases">
        <title>Evolution of plant cell wall degrading machinery underlies the functional diversity of forest fungi.</title>
        <authorList>
            <consortium name="US DOE Joint Genome Institute (JGI-PGF)"/>
            <person name="Eastwood D.C."/>
            <person name="Floudas D."/>
            <person name="Binder M."/>
            <person name="Majcherczyk A."/>
            <person name="Schneider P."/>
            <person name="Aerts A."/>
            <person name="Asiegbu F.O."/>
            <person name="Baker S.E."/>
            <person name="Barry K."/>
            <person name="Bendiksby M."/>
            <person name="Blumentritt M."/>
            <person name="Coutinho P.M."/>
            <person name="Cullen D."/>
            <person name="Cullen D."/>
            <person name="Gathman A."/>
            <person name="Goodell B."/>
            <person name="Henrissat B."/>
            <person name="Ihrmark K."/>
            <person name="Kauserud H."/>
            <person name="Kohler A."/>
            <person name="LaButti K."/>
            <person name="Lapidus A."/>
            <person name="Lavin J.L."/>
            <person name="Lee Y.-H."/>
            <person name="Lindquist E."/>
            <person name="Lilly W."/>
            <person name="Lucas S."/>
            <person name="Morin E."/>
            <person name="Murat C."/>
            <person name="Oguiza J.A."/>
            <person name="Park J."/>
            <person name="Pisabarro A.G."/>
            <person name="Riley R."/>
            <person name="Rosling A."/>
            <person name="Salamov A."/>
            <person name="Schmidt O."/>
            <person name="Schmutz J."/>
            <person name="Skrede I."/>
            <person name="Stenlid J."/>
            <person name="Wiebenga A."/>
            <person name="Xie X."/>
            <person name="Kues U."/>
            <person name="Hibbett D.S."/>
            <person name="Hoffmeister D."/>
            <person name="Hogberg N."/>
            <person name="Martin F."/>
            <person name="Grigoriev I.V."/>
            <person name="Watkinson S.C."/>
        </authorList>
    </citation>
    <scope>NUCLEOTIDE SEQUENCE</scope>
    <source>
        <strain evidence="12">S7.9</strain>
    </source>
</reference>
<dbReference type="GeneID" id="18819454"/>
<keyword evidence="4" id="KW-0540">Nuclease</keyword>
<name>F8NY60_SERL9</name>
<dbReference type="PANTHER" id="PTHR15822:SF4">
    <property type="entry name" value="TYROSYL-DNA PHOSPHODIESTERASE 2"/>
    <property type="match status" value="1"/>
</dbReference>
<evidence type="ECO:0000256" key="3">
    <source>
        <dbReference type="ARBA" id="ARBA00004322"/>
    </source>
</evidence>
<dbReference type="Proteomes" id="UP000008064">
    <property type="component" value="Unassembled WGS sequence"/>
</dbReference>
<dbReference type="GO" id="GO:0070260">
    <property type="term" value="F:5'-tyrosyl-DNA phosphodiesterase activity"/>
    <property type="evidence" value="ECO:0007669"/>
    <property type="project" value="TreeGrafter"/>
</dbReference>
<dbReference type="SUPFAM" id="SSF56219">
    <property type="entry name" value="DNase I-like"/>
    <property type="match status" value="1"/>
</dbReference>
<keyword evidence="7" id="KW-0378">Hydrolase</keyword>
<evidence type="ECO:0000256" key="5">
    <source>
        <dbReference type="ARBA" id="ARBA00022723"/>
    </source>
</evidence>
<dbReference type="CDD" id="cd09080">
    <property type="entry name" value="TDP2"/>
    <property type="match status" value="1"/>
</dbReference>
<comment type="cofactor">
    <cofactor evidence="1">
        <name>Mn(2+)</name>
        <dbReference type="ChEBI" id="CHEBI:29035"/>
    </cofactor>
</comment>
<dbReference type="InterPro" id="IPR005135">
    <property type="entry name" value="Endo/exonuclease/phosphatase"/>
</dbReference>
<evidence type="ECO:0000256" key="2">
    <source>
        <dbReference type="ARBA" id="ARBA00001946"/>
    </source>
</evidence>
<evidence type="ECO:0000256" key="6">
    <source>
        <dbReference type="ARBA" id="ARBA00022763"/>
    </source>
</evidence>
<evidence type="ECO:0000256" key="9">
    <source>
        <dbReference type="ARBA" id="ARBA00023204"/>
    </source>
</evidence>
<dbReference type="Pfam" id="PF03372">
    <property type="entry name" value="Exo_endo_phos"/>
    <property type="match status" value="1"/>
</dbReference>
<comment type="cofactor">
    <cofactor evidence="2">
        <name>Mg(2+)</name>
        <dbReference type="ChEBI" id="CHEBI:18420"/>
    </cofactor>
</comment>
<evidence type="ECO:0000313" key="12">
    <source>
        <dbReference type="EMBL" id="EGO24822.1"/>
    </source>
</evidence>
<sequence>MFDLLRPLRTVRFSSKLNRWTQTSNCGKGIRTPLPSSITIISWNVDFSSYNHTERLLAAMAHIQYDVLHCKTINDRPKPCCILLQEVNREVFPVILTHEWIQRCFIVTPTSYDQWPSHSSYGNVTLVSRSIPVSGSWSIDFSNSTMSRNALITDLKLSLPSHTANVVTVRVANTHLESLPMGARARPEQLQLIADALQEEGIHGGVVCGDMNNIGPSDLTITDDAGLADAWIGEEDDEDGYTWGYQPRCEYPPGRLDKILFTPCSGVIVEQPEKVGVNQKVAQGEWVSDHFGLMTTVRVV</sequence>
<keyword evidence="6" id="KW-0227">DNA damage</keyword>
<gene>
    <name evidence="12" type="ORF">SERLADRAFT_468689</name>
</gene>
<dbReference type="GO" id="GO:0004518">
    <property type="term" value="F:nuclease activity"/>
    <property type="evidence" value="ECO:0007669"/>
    <property type="project" value="UniProtKB-KW"/>
</dbReference>
<evidence type="ECO:0000256" key="1">
    <source>
        <dbReference type="ARBA" id="ARBA00001936"/>
    </source>
</evidence>
<dbReference type="RefSeq" id="XP_007318841.1">
    <property type="nucleotide sequence ID" value="XM_007318779.1"/>
</dbReference>
<protein>
    <recommendedName>
        <fullName evidence="11">Endonuclease/exonuclease/phosphatase domain-containing protein</fullName>
    </recommendedName>
</protein>
<dbReference type="PANTHER" id="PTHR15822">
    <property type="entry name" value="TRAF AND TNF RECEPTOR-ASSOCIATED PROTEIN"/>
    <property type="match status" value="1"/>
</dbReference>
<evidence type="ECO:0000256" key="8">
    <source>
        <dbReference type="ARBA" id="ARBA00022842"/>
    </source>
</evidence>
<dbReference type="GO" id="GO:0003697">
    <property type="term" value="F:single-stranded DNA binding"/>
    <property type="evidence" value="ECO:0007669"/>
    <property type="project" value="TreeGrafter"/>
</dbReference>
<proteinExistence type="predicted"/>
<dbReference type="HOGENOM" id="CLU_042307_0_0_1"/>
<dbReference type="AlphaFoldDB" id="F8NY60"/>
<keyword evidence="10" id="KW-0539">Nucleus</keyword>
<dbReference type="GO" id="GO:0006302">
    <property type="term" value="P:double-strand break repair"/>
    <property type="evidence" value="ECO:0007669"/>
    <property type="project" value="TreeGrafter"/>
</dbReference>
<keyword evidence="8" id="KW-0460">Magnesium</keyword>
<feature type="domain" description="Endonuclease/exonuclease/phosphatase" evidence="11">
    <location>
        <begin position="41"/>
        <end position="290"/>
    </location>
</feature>
<organism>
    <name type="scientific">Serpula lacrymans var. lacrymans (strain S7.9)</name>
    <name type="common">Dry rot fungus</name>
    <dbReference type="NCBI Taxonomy" id="578457"/>
    <lineage>
        <taxon>Eukaryota</taxon>
        <taxon>Fungi</taxon>
        <taxon>Dikarya</taxon>
        <taxon>Basidiomycota</taxon>
        <taxon>Agaricomycotina</taxon>
        <taxon>Agaricomycetes</taxon>
        <taxon>Agaricomycetidae</taxon>
        <taxon>Boletales</taxon>
        <taxon>Coniophorineae</taxon>
        <taxon>Serpulaceae</taxon>
        <taxon>Serpula</taxon>
    </lineage>
</organism>
<dbReference type="KEGG" id="sla:SERLADRAFT_468689"/>